<dbReference type="EMBL" id="AP025730">
    <property type="protein sequence ID" value="BDI05815.1"/>
    <property type="molecule type" value="Genomic_DNA"/>
</dbReference>
<dbReference type="InterPro" id="IPR004556">
    <property type="entry name" value="HemK-like"/>
</dbReference>
<keyword evidence="6" id="KW-0689">Ribosomal protein</keyword>
<evidence type="ECO:0000256" key="2">
    <source>
        <dbReference type="ARBA" id="ARBA00022679"/>
    </source>
</evidence>
<dbReference type="Gene3D" id="1.10.8.10">
    <property type="entry name" value="DNA helicase RuvA subunit, C-terminal domain"/>
    <property type="match status" value="1"/>
</dbReference>
<dbReference type="InterPro" id="IPR002052">
    <property type="entry name" value="DNA_methylase_N6_adenine_CS"/>
</dbReference>
<dbReference type="NCBIfam" id="TIGR03533">
    <property type="entry name" value="L3_gln_methyl"/>
    <property type="match status" value="1"/>
</dbReference>
<dbReference type="PANTHER" id="PTHR47806:SF1">
    <property type="entry name" value="RIBOSOMAL PROTEIN UL3 GLUTAMINE METHYLTRANSFERASE"/>
    <property type="match status" value="1"/>
</dbReference>
<dbReference type="GO" id="GO:0005840">
    <property type="term" value="C:ribosome"/>
    <property type="evidence" value="ECO:0007669"/>
    <property type="project" value="UniProtKB-KW"/>
</dbReference>
<dbReference type="PROSITE" id="PS00092">
    <property type="entry name" value="N6_MTASE"/>
    <property type="match status" value="1"/>
</dbReference>
<dbReference type="InterPro" id="IPR007848">
    <property type="entry name" value="Small_mtfrase_dom"/>
</dbReference>
<evidence type="ECO:0000256" key="4">
    <source>
        <dbReference type="SAM" id="MobiDB-lite"/>
    </source>
</evidence>
<keyword evidence="2" id="KW-0808">Transferase</keyword>
<feature type="compositionally biased region" description="Low complexity" evidence="4">
    <location>
        <begin position="12"/>
        <end position="27"/>
    </location>
</feature>
<name>A0ABN6PPM3_9BURK</name>
<dbReference type="PANTHER" id="PTHR47806">
    <property type="entry name" value="50S RIBOSOMAL PROTEIN L3 GLUTAMINE METHYLTRANSFERASE"/>
    <property type="match status" value="1"/>
</dbReference>
<dbReference type="PIRSF" id="PIRSF037167">
    <property type="entry name" value="Mtase_YfcB_prd"/>
    <property type="match status" value="1"/>
</dbReference>
<dbReference type="NCBIfam" id="TIGR00536">
    <property type="entry name" value="hemK_fam"/>
    <property type="match status" value="1"/>
</dbReference>
<feature type="domain" description="Methyltransferase small" evidence="5">
    <location>
        <begin position="180"/>
        <end position="259"/>
    </location>
</feature>
<evidence type="ECO:0000313" key="7">
    <source>
        <dbReference type="Proteomes" id="UP001057498"/>
    </source>
</evidence>
<dbReference type="InterPro" id="IPR017127">
    <property type="entry name" value="Ribosome_uL3_MTase"/>
</dbReference>
<feature type="region of interest" description="Disordered" evidence="4">
    <location>
        <begin position="1"/>
        <end position="27"/>
    </location>
</feature>
<evidence type="ECO:0000259" key="5">
    <source>
        <dbReference type="Pfam" id="PF05175"/>
    </source>
</evidence>
<dbReference type="CDD" id="cd02440">
    <property type="entry name" value="AdoMet_MTases"/>
    <property type="match status" value="1"/>
</dbReference>
<keyword evidence="1 6" id="KW-0489">Methyltransferase</keyword>
<keyword evidence="7" id="KW-1185">Reference proteome</keyword>
<dbReference type="RefSeq" id="WP_310742529.1">
    <property type="nucleotide sequence ID" value="NZ_AP025730.1"/>
</dbReference>
<organism evidence="6 7">
    <name type="scientific">Sphaerotilus microaerophilus</name>
    <dbReference type="NCBI Taxonomy" id="2914710"/>
    <lineage>
        <taxon>Bacteria</taxon>
        <taxon>Pseudomonadati</taxon>
        <taxon>Pseudomonadota</taxon>
        <taxon>Betaproteobacteria</taxon>
        <taxon>Burkholderiales</taxon>
        <taxon>Sphaerotilaceae</taxon>
        <taxon>Sphaerotilus</taxon>
    </lineage>
</organism>
<keyword evidence="3" id="KW-0949">S-adenosyl-L-methionine</keyword>
<dbReference type="Pfam" id="PF05175">
    <property type="entry name" value="MTS"/>
    <property type="match status" value="1"/>
</dbReference>
<dbReference type="GO" id="GO:0008168">
    <property type="term" value="F:methyltransferase activity"/>
    <property type="evidence" value="ECO:0007669"/>
    <property type="project" value="UniProtKB-KW"/>
</dbReference>
<dbReference type="InterPro" id="IPR029063">
    <property type="entry name" value="SAM-dependent_MTases_sf"/>
</dbReference>
<evidence type="ECO:0000256" key="3">
    <source>
        <dbReference type="ARBA" id="ARBA00022691"/>
    </source>
</evidence>
<dbReference type="GO" id="GO:0032259">
    <property type="term" value="P:methylation"/>
    <property type="evidence" value="ECO:0007669"/>
    <property type="project" value="UniProtKB-KW"/>
</dbReference>
<dbReference type="SUPFAM" id="SSF53335">
    <property type="entry name" value="S-adenosyl-L-methionine-dependent methyltransferases"/>
    <property type="match status" value="1"/>
</dbReference>
<reference evidence="6" key="1">
    <citation type="submission" date="2022-04" db="EMBL/GenBank/DDBJ databases">
        <title>Whole genome sequence of Sphaerotilus sp. FB-5.</title>
        <authorList>
            <person name="Takeda M."/>
            <person name="Narihara S."/>
            <person name="Akimoto M."/>
            <person name="Akimoto R."/>
            <person name="Nishiyashiki S."/>
            <person name="Murakami T."/>
        </authorList>
    </citation>
    <scope>NUCLEOTIDE SEQUENCE</scope>
    <source>
        <strain evidence="6">FB-5</strain>
    </source>
</reference>
<keyword evidence="6" id="KW-0687">Ribonucleoprotein</keyword>
<proteinExistence type="predicted"/>
<sequence length="352" mass="37550">MNTPQGRPFADSVTGSPASPTSATTATTATVAGQADDALDLPLDLEVGGAQPPERATTVLGLVEAMARRLDEAGVAFGHGTTNAHDEAAWLTLWKLGLPLDELDEVADSPVTAERATQVRAVVEQRIASRQPAAYITREAWLQGVPFYVDERCIVPRSFIAELLGDPELGMQLDAWLSADTHHVLDLCTGNGSLAVLAAMAYPQVEIDAADLSPTALEVARINVQRHGVGERIRLLESDGLAQLPHCYDLILCNPPYVNVASMAALPPEYRAEPELALAGGSDGMDFVRRLLRDAPAHMTPGAVLVLEIGNERGHFEAAFPHLEAVWLDTSAGGDQVLLLTREALSRAARHG</sequence>
<dbReference type="Proteomes" id="UP001057498">
    <property type="component" value="Chromosome"/>
</dbReference>
<evidence type="ECO:0000256" key="1">
    <source>
        <dbReference type="ARBA" id="ARBA00022603"/>
    </source>
</evidence>
<gene>
    <name evidence="6" type="primary">prmB</name>
    <name evidence="6" type="ORF">CATMQ487_27850</name>
</gene>
<evidence type="ECO:0000313" key="6">
    <source>
        <dbReference type="EMBL" id="BDI05815.1"/>
    </source>
</evidence>
<dbReference type="Gene3D" id="3.40.50.150">
    <property type="entry name" value="Vaccinia Virus protein VP39"/>
    <property type="match status" value="1"/>
</dbReference>
<accession>A0ABN6PPM3</accession>
<protein>
    <submittedName>
        <fullName evidence="6">50S ribosomal protein L3 glutamine methyltransferase</fullName>
    </submittedName>
</protein>